<organism evidence="2 3">
    <name type="scientific">Batrachochytrium salamandrivorans</name>
    <dbReference type="NCBI Taxonomy" id="1357716"/>
    <lineage>
        <taxon>Eukaryota</taxon>
        <taxon>Fungi</taxon>
        <taxon>Fungi incertae sedis</taxon>
        <taxon>Chytridiomycota</taxon>
        <taxon>Chytridiomycota incertae sedis</taxon>
        <taxon>Chytridiomycetes</taxon>
        <taxon>Rhizophydiales</taxon>
        <taxon>Rhizophydiales incertae sedis</taxon>
        <taxon>Batrachochytrium</taxon>
    </lineage>
</organism>
<feature type="region of interest" description="Disordered" evidence="1">
    <location>
        <begin position="512"/>
        <end position="533"/>
    </location>
</feature>
<proteinExistence type="predicted"/>
<gene>
    <name evidence="2" type="ORF">BASA50_003011</name>
</gene>
<evidence type="ECO:0000256" key="1">
    <source>
        <dbReference type="SAM" id="MobiDB-lite"/>
    </source>
</evidence>
<accession>A0ABQ8FJS3</accession>
<dbReference type="Proteomes" id="UP001648503">
    <property type="component" value="Unassembled WGS sequence"/>
</dbReference>
<dbReference type="SUPFAM" id="SSF48452">
    <property type="entry name" value="TPR-like"/>
    <property type="match status" value="2"/>
</dbReference>
<evidence type="ECO:0000313" key="2">
    <source>
        <dbReference type="EMBL" id="KAH6599500.1"/>
    </source>
</evidence>
<dbReference type="SMART" id="SM00028">
    <property type="entry name" value="TPR"/>
    <property type="match status" value="5"/>
</dbReference>
<reference evidence="2 3" key="1">
    <citation type="submission" date="2021-02" db="EMBL/GenBank/DDBJ databases">
        <title>Variation within the Batrachochytrium salamandrivorans European outbreak.</title>
        <authorList>
            <person name="Kelly M."/>
            <person name="Pasmans F."/>
            <person name="Shea T.P."/>
            <person name="Munoz J.F."/>
            <person name="Carranza S."/>
            <person name="Cuomo C.A."/>
            <person name="Martel A."/>
        </authorList>
    </citation>
    <scope>NUCLEOTIDE SEQUENCE [LARGE SCALE GENOMIC DNA]</scope>
    <source>
        <strain evidence="2 3">AMFP18/2</strain>
    </source>
</reference>
<dbReference type="EMBL" id="JAFCIX010000064">
    <property type="protein sequence ID" value="KAH6599500.1"/>
    <property type="molecule type" value="Genomic_DNA"/>
</dbReference>
<name>A0ABQ8FJS3_9FUNG</name>
<sequence length="822" mass="91986">MGRVTYRLETVKRHIQLDDKETDLHDGVSIPHMLRAISLKLAQAKAVKDRRAVLKYLEELSTLFARTEDWAQSAKYSKDVLELAHALKEPLKEANAYQQLALASSKMDMFEEAISYAEGWLRKSREAKSTVDEVEALLDLAVYHINQGENLGDDSVPRHLHFDHAESYLRATAEIIKRPSCSIDTEQRMRARGMIAMNLGIVYKSKGIPDKGIAAIQRALQIFSKTADIQQQANAFFNLATCFDAKFDYVQALKFGKQEQSLFHSLGDVNGELKSIWDNCYRLRRLGRFVERRIDLERYKDICKRHGYTEELLRCESELDVAVEDIERSKKIVSLSATIDDAVAKSESRKQLNAMAERANIFIELDLFSDAISDLKAQLVLALTLKESNIYINKIRESLGNAHFELNEWEAAQGYFRDYLKYDDTSSCSADRLVVMWKLVQAMSNGGSTFQTLRKLHNDTHELSIRLKNVDIQLCVLKSWRNLCRRFDFVDQVDLITAQIDYLLANKSKQDTYSSSLSDDIGSHDSEDLEADESSNIGTIEAVRVDSHTPERHPMVSTLSARNPFGRHFQTLHSKSITNGITDLNSSPIDLTLAPTYNLSNQGVSDDDVSDQSETIQFPKKRRVRGRIFVESLSEISDGCSEGSRGANHHQGTLQDIPLSCGSPIASSKWLRVPDSPGALANSSAVALACDMARKDPSAFTIAPAVAATLNTGLLKEGSSTLEDAHSSGTTVQVEFLQSNHKKRILEIDCTSGPSGTPKTVGWVMAEARRRYLTIFNSPPPKFQLETQAGANTPKRILSERDIVLEVSDARPPRLCATPCQT</sequence>
<dbReference type="PANTHER" id="PTHR10098">
    <property type="entry name" value="RAPSYN-RELATED"/>
    <property type="match status" value="1"/>
</dbReference>
<dbReference type="Gene3D" id="1.25.40.10">
    <property type="entry name" value="Tetratricopeptide repeat domain"/>
    <property type="match status" value="2"/>
</dbReference>
<protein>
    <submittedName>
        <fullName evidence="2">Uncharacterized protein</fullName>
    </submittedName>
</protein>
<dbReference type="InterPro" id="IPR011990">
    <property type="entry name" value="TPR-like_helical_dom_sf"/>
</dbReference>
<comment type="caution">
    <text evidence="2">The sequence shown here is derived from an EMBL/GenBank/DDBJ whole genome shotgun (WGS) entry which is preliminary data.</text>
</comment>
<dbReference type="InterPro" id="IPR019734">
    <property type="entry name" value="TPR_rpt"/>
</dbReference>
<evidence type="ECO:0000313" key="3">
    <source>
        <dbReference type="Proteomes" id="UP001648503"/>
    </source>
</evidence>
<keyword evidence="3" id="KW-1185">Reference proteome</keyword>